<proteinExistence type="predicted"/>
<name>A0ABQ5UII9_9HYPH</name>
<keyword evidence="3" id="KW-1185">Reference proteome</keyword>
<dbReference type="Proteomes" id="UP001161406">
    <property type="component" value="Unassembled WGS sequence"/>
</dbReference>
<dbReference type="CDD" id="cd06259">
    <property type="entry name" value="YdcF-like"/>
    <property type="match status" value="1"/>
</dbReference>
<organism evidence="2 3">
    <name type="scientific">Devosia yakushimensis</name>
    <dbReference type="NCBI Taxonomy" id="470028"/>
    <lineage>
        <taxon>Bacteria</taxon>
        <taxon>Pseudomonadati</taxon>
        <taxon>Pseudomonadota</taxon>
        <taxon>Alphaproteobacteria</taxon>
        <taxon>Hyphomicrobiales</taxon>
        <taxon>Devosiaceae</taxon>
        <taxon>Devosia</taxon>
    </lineage>
</organism>
<comment type="caution">
    <text evidence="2">The sequence shown here is derived from an EMBL/GenBank/DDBJ whole genome shotgun (WGS) entry which is preliminary data.</text>
</comment>
<reference evidence="2" key="1">
    <citation type="journal article" date="2014" name="Int. J. Syst. Evol. Microbiol.">
        <title>Complete genome of a new Firmicutes species belonging to the dominant human colonic microbiota ('Ruminococcus bicirculans') reveals two chromosomes and a selective capacity to utilize plant glucans.</title>
        <authorList>
            <consortium name="NISC Comparative Sequencing Program"/>
            <person name="Wegmann U."/>
            <person name="Louis P."/>
            <person name="Goesmann A."/>
            <person name="Henrissat B."/>
            <person name="Duncan S.H."/>
            <person name="Flint H.J."/>
        </authorList>
    </citation>
    <scope>NUCLEOTIDE SEQUENCE</scope>
    <source>
        <strain evidence="2">NBRC 103855</strain>
    </source>
</reference>
<dbReference type="PANTHER" id="PTHR30336">
    <property type="entry name" value="INNER MEMBRANE PROTEIN, PROBABLE PERMEASE"/>
    <property type="match status" value="1"/>
</dbReference>
<dbReference type="InterPro" id="IPR051599">
    <property type="entry name" value="Cell_Envelope_Assoc"/>
</dbReference>
<feature type="domain" description="DUF218" evidence="1">
    <location>
        <begin position="16"/>
        <end position="117"/>
    </location>
</feature>
<accession>A0ABQ5UII9</accession>
<evidence type="ECO:0000313" key="2">
    <source>
        <dbReference type="EMBL" id="GLQ11428.1"/>
    </source>
</evidence>
<sequence length="182" mass="20427">MLANLMDRYGRLNDDSSARLETAVGILKETPKSRLITSGWNYRPDSSIMIAHAMRDCARNVHGIAPHRILTDSSARDTVGDALFVKRNVVEPSHIRDLTVVSSAYHLPRVQQIFEFVFGSGYRMRFVSTQIDHTRGVEKSEIASLAAFRSTFDGVLPGDTEAIFQRLVRKHPLYNGTVHPAF</sequence>
<evidence type="ECO:0000259" key="1">
    <source>
        <dbReference type="Pfam" id="PF02698"/>
    </source>
</evidence>
<dbReference type="InterPro" id="IPR003848">
    <property type="entry name" value="DUF218"/>
</dbReference>
<dbReference type="InterPro" id="IPR014729">
    <property type="entry name" value="Rossmann-like_a/b/a_fold"/>
</dbReference>
<reference evidence="2" key="2">
    <citation type="submission" date="2023-01" db="EMBL/GenBank/DDBJ databases">
        <title>Draft genome sequence of Devosia yakushimensis strain NBRC 103855.</title>
        <authorList>
            <person name="Sun Q."/>
            <person name="Mori K."/>
        </authorList>
    </citation>
    <scope>NUCLEOTIDE SEQUENCE</scope>
    <source>
        <strain evidence="2">NBRC 103855</strain>
    </source>
</reference>
<dbReference type="PANTHER" id="PTHR30336:SF20">
    <property type="entry name" value="DUF218 DOMAIN-CONTAINING PROTEIN"/>
    <property type="match status" value="1"/>
</dbReference>
<gene>
    <name evidence="2" type="ORF">GCM10007913_33600</name>
</gene>
<dbReference type="EMBL" id="BSNG01000001">
    <property type="protein sequence ID" value="GLQ11428.1"/>
    <property type="molecule type" value="Genomic_DNA"/>
</dbReference>
<dbReference type="Pfam" id="PF02698">
    <property type="entry name" value="DUF218"/>
    <property type="match status" value="1"/>
</dbReference>
<dbReference type="Gene3D" id="3.40.50.620">
    <property type="entry name" value="HUPs"/>
    <property type="match status" value="1"/>
</dbReference>
<evidence type="ECO:0000313" key="3">
    <source>
        <dbReference type="Proteomes" id="UP001161406"/>
    </source>
</evidence>
<protein>
    <recommendedName>
        <fullName evidence="1">DUF218 domain-containing protein</fullName>
    </recommendedName>
</protein>